<dbReference type="SUPFAM" id="SSF53756">
    <property type="entry name" value="UDP-Glycosyltransferase/glycogen phosphorylase"/>
    <property type="match status" value="1"/>
</dbReference>
<keyword evidence="2 5" id="KW-0808">Transferase</keyword>
<evidence type="ECO:0000259" key="4">
    <source>
        <dbReference type="Pfam" id="PF13439"/>
    </source>
</evidence>
<evidence type="ECO:0000313" key="6">
    <source>
        <dbReference type="Proteomes" id="UP000295830"/>
    </source>
</evidence>
<evidence type="ECO:0000313" key="5">
    <source>
        <dbReference type="EMBL" id="TDT43449.1"/>
    </source>
</evidence>
<feature type="domain" description="Glycosyl transferase family 1" evidence="3">
    <location>
        <begin position="209"/>
        <end position="352"/>
    </location>
</feature>
<dbReference type="Proteomes" id="UP000295830">
    <property type="component" value="Unassembled WGS sequence"/>
</dbReference>
<dbReference type="Pfam" id="PF13439">
    <property type="entry name" value="Glyco_transf_4"/>
    <property type="match status" value="1"/>
</dbReference>
<dbReference type="GO" id="GO:0016757">
    <property type="term" value="F:glycosyltransferase activity"/>
    <property type="evidence" value="ECO:0007669"/>
    <property type="project" value="UniProtKB-KW"/>
</dbReference>
<name>A0A4R7K1R8_9GAMM</name>
<dbReference type="Gene3D" id="3.40.50.2000">
    <property type="entry name" value="Glycogen Phosphorylase B"/>
    <property type="match status" value="2"/>
</dbReference>
<accession>A0A4R7K1R8</accession>
<feature type="domain" description="Glycosyltransferase subfamily 4-like N-terminal" evidence="4">
    <location>
        <begin position="20"/>
        <end position="194"/>
    </location>
</feature>
<dbReference type="PANTHER" id="PTHR12526:SF510">
    <property type="entry name" value="D-INOSITOL 3-PHOSPHATE GLYCOSYLTRANSFERASE"/>
    <property type="match status" value="1"/>
</dbReference>
<comment type="caution">
    <text evidence="5">The sequence shown here is derived from an EMBL/GenBank/DDBJ whole genome shotgun (WGS) entry which is preliminary data.</text>
</comment>
<dbReference type="InterPro" id="IPR028098">
    <property type="entry name" value="Glyco_trans_4-like_N"/>
</dbReference>
<dbReference type="InterPro" id="IPR001296">
    <property type="entry name" value="Glyco_trans_1"/>
</dbReference>
<protein>
    <submittedName>
        <fullName evidence="5">Glycosyltransferase involved in cell wall biosynthesis</fullName>
    </submittedName>
</protein>
<keyword evidence="1" id="KW-0328">Glycosyltransferase</keyword>
<reference evidence="5 6" key="1">
    <citation type="submission" date="2019-03" db="EMBL/GenBank/DDBJ databases">
        <title>Genomic Encyclopedia of Type Strains, Phase IV (KMG-IV): sequencing the most valuable type-strain genomes for metagenomic binning, comparative biology and taxonomic classification.</title>
        <authorList>
            <person name="Goeker M."/>
        </authorList>
    </citation>
    <scope>NUCLEOTIDE SEQUENCE [LARGE SCALE GENOMIC DNA]</scope>
    <source>
        <strain evidence="5 6">DSM 15505</strain>
    </source>
</reference>
<gene>
    <name evidence="5" type="ORF">DES49_1266</name>
</gene>
<dbReference type="OrthoDB" id="9775208at2"/>
<dbReference type="PANTHER" id="PTHR12526">
    <property type="entry name" value="GLYCOSYLTRANSFERASE"/>
    <property type="match status" value="1"/>
</dbReference>
<dbReference type="Pfam" id="PF00534">
    <property type="entry name" value="Glycos_transf_1"/>
    <property type="match status" value="1"/>
</dbReference>
<keyword evidence="6" id="KW-1185">Reference proteome</keyword>
<evidence type="ECO:0000256" key="1">
    <source>
        <dbReference type="ARBA" id="ARBA00022676"/>
    </source>
</evidence>
<organism evidence="5 6">
    <name type="scientific">Halospina denitrificans</name>
    <dbReference type="NCBI Taxonomy" id="332522"/>
    <lineage>
        <taxon>Bacteria</taxon>
        <taxon>Pseudomonadati</taxon>
        <taxon>Pseudomonadota</taxon>
        <taxon>Gammaproteobacteria</taxon>
        <taxon>Halospina</taxon>
    </lineage>
</organism>
<dbReference type="AlphaFoldDB" id="A0A4R7K1R8"/>
<evidence type="ECO:0000259" key="3">
    <source>
        <dbReference type="Pfam" id="PF00534"/>
    </source>
</evidence>
<proteinExistence type="predicted"/>
<sequence>MHILILPSWYPNHANDIKGVFFRDQAQALAHYGHTIGVIALQRRSLRTLFPKKQNNKAPHFELDEGVPTYRCQVLEALPKIPYGNYFLYKRAAKTLLANYVEENGWPDLIHAHSTLFAGAVASEWGNENNIPVVITEHNSGFALNIYRPWQLKVADKATQGAQACIAVSPSLGEVLDQRLPSSKGRWEWIPNVVAERFNAPASKKYSAGPTRFLNLALMTEKKGQYDLLYGFSKLIGGGTKAELWLAGDGPIRAALQELANQLEVSSQVRFLGQVAPNQVPSLLQQVDAMVVSSHYETFGVVAAEALMAGLPVIATRCGGPECIVAEGDGLLVPPRDPQSLASAMDHIAKNLSEYSPHAIAERSKSRFSGAAVAAQLTYLYTRLLTSNSKVSQPKS</sequence>
<dbReference type="EMBL" id="SOAX01000002">
    <property type="protein sequence ID" value="TDT43449.1"/>
    <property type="molecule type" value="Genomic_DNA"/>
</dbReference>
<dbReference type="RefSeq" id="WP_133735518.1">
    <property type="nucleotide sequence ID" value="NZ_SOAX01000002.1"/>
</dbReference>
<evidence type="ECO:0000256" key="2">
    <source>
        <dbReference type="ARBA" id="ARBA00022679"/>
    </source>
</evidence>